<accession>A0ABM1ATP5</accession>
<name>A0ABM1ATP5_MICOH</name>
<dbReference type="Gene3D" id="3.90.1490.10">
    <property type="entry name" value="putative n-type atp pyrophosphatase, domain 2"/>
    <property type="match status" value="1"/>
</dbReference>
<dbReference type="Proteomes" id="UP000694915">
    <property type="component" value="Chromosome 14"/>
</dbReference>
<keyword evidence="2" id="KW-1185">Reference proteome</keyword>
<evidence type="ECO:0000259" key="1">
    <source>
        <dbReference type="Pfam" id="PF01902"/>
    </source>
</evidence>
<dbReference type="PANTHER" id="PTHR12196">
    <property type="entry name" value="DOMAIN OF UNKNOWN FUNCTION 71 DUF71 -CONTAINING PROTEIN"/>
    <property type="match status" value="1"/>
</dbReference>
<evidence type="ECO:0000313" key="2">
    <source>
        <dbReference type="Proteomes" id="UP000694915"/>
    </source>
</evidence>
<proteinExistence type="predicted"/>
<dbReference type="InterPro" id="IPR030662">
    <property type="entry name" value="DPH6/MJ0570"/>
</dbReference>
<protein>
    <submittedName>
        <fullName evidence="3">Diphthine--ammonia ligase-like</fullName>
    </submittedName>
</protein>
<dbReference type="Pfam" id="PF01902">
    <property type="entry name" value="Diphthami_syn_2"/>
    <property type="match status" value="1"/>
</dbReference>
<dbReference type="PANTHER" id="PTHR12196:SF2">
    <property type="entry name" value="DIPHTHINE--AMMONIA LIGASE"/>
    <property type="match status" value="1"/>
</dbReference>
<dbReference type="InterPro" id="IPR002761">
    <property type="entry name" value="Diphthami_syn_dom"/>
</dbReference>
<evidence type="ECO:0000313" key="3">
    <source>
        <dbReference type="RefSeq" id="XP_013208081.2"/>
    </source>
</evidence>
<dbReference type="GeneID" id="101990746"/>
<dbReference type="SUPFAM" id="SSF52402">
    <property type="entry name" value="Adenine nucleotide alpha hydrolases-like"/>
    <property type="match status" value="1"/>
</dbReference>
<sequence>MVMSDFTFSFSKLMSMLDKVFNPLDHAGTVTCDCVGDNPFLPEKEEIEGVSVGAILSDYQRVRVENVGGECHKLVCLFAYQLPYLFYPGLNNWFRLTGFIVILPGPGIKGLDPDKHLGKTLNEMEPYLFELSKKYGVHVCGEGGEYETFTLDCPLFKKKIVVDSSEVVIHSADAFAPVAYLRLSELHLEEKVSSVPGNNETTNYVHHS</sequence>
<dbReference type="RefSeq" id="XP_013208081.2">
    <property type="nucleotide sequence ID" value="XM_013352627.2"/>
</dbReference>
<gene>
    <name evidence="3" type="primary">LOC101990746</name>
</gene>
<organism evidence="2 3">
    <name type="scientific">Microtus ochrogaster</name>
    <name type="common">Prairie vole</name>
    <dbReference type="NCBI Taxonomy" id="79684"/>
    <lineage>
        <taxon>Eukaryota</taxon>
        <taxon>Metazoa</taxon>
        <taxon>Chordata</taxon>
        <taxon>Craniata</taxon>
        <taxon>Vertebrata</taxon>
        <taxon>Euteleostomi</taxon>
        <taxon>Mammalia</taxon>
        <taxon>Eutheria</taxon>
        <taxon>Euarchontoglires</taxon>
        <taxon>Glires</taxon>
        <taxon>Rodentia</taxon>
        <taxon>Myomorpha</taxon>
        <taxon>Muroidea</taxon>
        <taxon>Cricetidae</taxon>
        <taxon>Arvicolinae</taxon>
        <taxon>Microtus</taxon>
    </lineage>
</organism>
<feature type="domain" description="Diphthamide synthase" evidence="1">
    <location>
        <begin position="46"/>
        <end position="176"/>
    </location>
</feature>
<reference evidence="3" key="1">
    <citation type="submission" date="2025-08" db="UniProtKB">
        <authorList>
            <consortium name="RefSeq"/>
        </authorList>
    </citation>
    <scope>IDENTIFICATION</scope>
</reference>